<protein>
    <submittedName>
        <fullName evidence="1">Uncharacterized protein</fullName>
    </submittedName>
</protein>
<organism evidence="1 2">
    <name type="scientific">Metamycoplasma phocicerebrale</name>
    <dbReference type="NCBI Taxonomy" id="142649"/>
    <lineage>
        <taxon>Bacteria</taxon>
        <taxon>Bacillati</taxon>
        <taxon>Mycoplasmatota</taxon>
        <taxon>Mycoplasmoidales</taxon>
        <taxon>Metamycoplasmataceae</taxon>
        <taxon>Metamycoplasma</taxon>
    </lineage>
</organism>
<dbReference type="OrthoDB" id="395525at2"/>
<name>A0A3Q9V336_9BACT</name>
<evidence type="ECO:0000313" key="1">
    <source>
        <dbReference type="EMBL" id="AZZ65501.1"/>
    </source>
</evidence>
<sequence>MFLYNTVQREYKEDNKQYEYYNEDINAKIIALKDNNGKKVTNKSLKNNSLEVSILRNLSNNCWIIDISIETKAYDNSRFKFIKINNKEILLEQKEHIKNKYKFRINKFKDGTFIKFENLKELMFAFYSKYRKYQFWNIGFKINFKINKNNMNFSNLNVRNKNLKFKLIESINFNIKEDSISSIDPFENNTGYINNLYYNFRFYNIKQNQLVHKVIEQDLELKTQNKYYIPDREFQLEFLNKVNINDSINNKDYKLLKQITRLNPFKYNIKYYIDNPCVWDNDKKEFKTAIKSKLNGYHIPLNHLGKLEFKYKIEQSMINNFNEIKYNDFFENKLFDYENGLIKLNVDAIKTTKEYQDLYYDNWQTKIL</sequence>
<dbReference type="RefSeq" id="WP_116171669.1">
    <property type="nucleotide sequence ID" value="NZ_CP033058.2"/>
</dbReference>
<accession>A0A3Q9V336</accession>
<dbReference type="KEGG" id="mphc:DMC14_001715"/>
<dbReference type="EMBL" id="CP033058">
    <property type="protein sequence ID" value="AZZ65501.1"/>
    <property type="molecule type" value="Genomic_DNA"/>
</dbReference>
<dbReference type="AlphaFoldDB" id="A0A3Q9V336"/>
<reference evidence="1" key="1">
    <citation type="submission" date="2019-03" db="EMBL/GenBank/DDBJ databases">
        <title>Draft Sequence and Annotation of the Mycoplasma phocicerebrale Strain 1049T Genome.</title>
        <authorList>
            <person name="Frasca S.Jr."/>
            <person name="Kutish G.F."/>
            <person name="Castellanos Gell J."/>
            <person name="Michaels D.L."/>
            <person name="Brown D.R."/>
        </authorList>
    </citation>
    <scope>NUCLEOTIDE SEQUENCE</scope>
    <source>
        <strain evidence="1">1049</strain>
    </source>
</reference>
<proteinExistence type="predicted"/>
<dbReference type="Proteomes" id="UP000256585">
    <property type="component" value="Chromosome"/>
</dbReference>
<evidence type="ECO:0000313" key="2">
    <source>
        <dbReference type="Proteomes" id="UP000256585"/>
    </source>
</evidence>
<gene>
    <name evidence="1" type="ORF">DMC14_001715</name>
</gene>
<keyword evidence="2" id="KW-1185">Reference proteome</keyword>
<dbReference type="NCBIfam" id="NF045960">
    <property type="entry name" value="MHO_1580_fam"/>
    <property type="match status" value="1"/>
</dbReference>